<comment type="similarity">
    <text evidence="1">Belongs to the PstS family.</text>
</comment>
<feature type="signal peptide" evidence="2">
    <location>
        <begin position="1"/>
        <end position="26"/>
    </location>
</feature>
<evidence type="ECO:0000313" key="5">
    <source>
        <dbReference type="Proteomes" id="UP000467522"/>
    </source>
</evidence>
<organism evidence="4 5">
    <name type="scientific">Burkholderia lata (strain ATCC 17760 / DSM 23089 / LMG 22485 / NCIMB 9086 / R18194 / 383)</name>
    <dbReference type="NCBI Taxonomy" id="482957"/>
    <lineage>
        <taxon>Bacteria</taxon>
        <taxon>Pseudomonadati</taxon>
        <taxon>Pseudomonadota</taxon>
        <taxon>Betaproteobacteria</taxon>
        <taxon>Burkholderiales</taxon>
        <taxon>Burkholderiaceae</taxon>
        <taxon>Burkholderia</taxon>
        <taxon>Burkholderia cepacia complex</taxon>
    </lineage>
</organism>
<feature type="chain" id="PRO_5032607698" evidence="2">
    <location>
        <begin position="27"/>
        <end position="433"/>
    </location>
</feature>
<dbReference type="InterPro" id="IPR050962">
    <property type="entry name" value="Phosphate-bind_PstS"/>
</dbReference>
<gene>
    <name evidence="4" type="primary">phoA2_2</name>
    <name evidence="4" type="ORF">GAK33_00800</name>
</gene>
<dbReference type="Pfam" id="PF12849">
    <property type="entry name" value="PBP_like_2"/>
    <property type="match status" value="1"/>
</dbReference>
<comment type="caution">
    <text evidence="4">The sequence shown here is derived from an EMBL/GenBank/DDBJ whole genome shotgun (WGS) entry which is preliminary data.</text>
</comment>
<evidence type="ECO:0000256" key="1">
    <source>
        <dbReference type="ARBA" id="ARBA00008725"/>
    </source>
</evidence>
<dbReference type="PANTHER" id="PTHR42996">
    <property type="entry name" value="PHOSPHATE-BINDING PROTEIN PSTS"/>
    <property type="match status" value="1"/>
</dbReference>
<dbReference type="PANTHER" id="PTHR42996:SF1">
    <property type="entry name" value="PHOSPHATE-BINDING PROTEIN PSTS"/>
    <property type="match status" value="1"/>
</dbReference>
<evidence type="ECO:0000256" key="2">
    <source>
        <dbReference type="SAM" id="SignalP"/>
    </source>
</evidence>
<dbReference type="EMBL" id="WNDV01000001">
    <property type="protein sequence ID" value="KAF1041183.1"/>
    <property type="molecule type" value="Genomic_DNA"/>
</dbReference>
<proteinExistence type="inferred from homology"/>
<reference evidence="5" key="1">
    <citation type="journal article" date="2020" name="MBio">
        <title>Horizontal gene transfer to a defensive symbiont with a reduced genome amongst a multipartite beetle microbiome.</title>
        <authorList>
            <person name="Waterworth S.C."/>
            <person name="Florez L.V."/>
            <person name="Rees E.R."/>
            <person name="Hertweck C."/>
            <person name="Kaltenpoth M."/>
            <person name="Kwan J.C."/>
        </authorList>
    </citation>
    <scope>NUCLEOTIDE SEQUENCE [LARGE SCALE GENOMIC DNA]</scope>
</reference>
<evidence type="ECO:0000313" key="4">
    <source>
        <dbReference type="EMBL" id="KAF1041183.1"/>
    </source>
</evidence>
<accession>A0A833USX8</accession>
<protein>
    <submittedName>
        <fullName evidence="4">Alkaline phosphatase L</fullName>
    </submittedName>
</protein>
<dbReference type="Gene3D" id="3.40.190.10">
    <property type="entry name" value="Periplasmic binding protein-like II"/>
    <property type="match status" value="2"/>
</dbReference>
<evidence type="ECO:0000259" key="3">
    <source>
        <dbReference type="Pfam" id="PF12849"/>
    </source>
</evidence>
<keyword evidence="2" id="KW-0732">Signal</keyword>
<name>A0A833USX8_BURL3</name>
<sequence>MEFQQRNLCRIVALLISCIGSASTMAAGPLIQGGGSLLVGPVIGAIGNAGTEIGMFGTAEGSFTYYATSPGGGQAAFLNNQPTYLNANLTGTIDFANADITLQAADIASYRTGLGATSGPLIQIPYVVTPITIPIVNGPIVTSTTTPQTTPNHAHSIALNDDDLCGIFSGKLTNWNQVINPETGSPYAFNASITVIYRPVGDDGANKMLTRHLAAVCSPSNTAAGVTFVERINPAASFPNGIVPANFVAATSSSASRIALLSSTGAAVSYLTPAHTNAFLAPSSGVVATPGAAQLPVASLVNTNDGKYYAPTYSNAAMALGTARPPNDRTTASNPAAWVPDIGNPVAGYPVSYTSQIILSQCYLDPNVKIAMHDFLSSHYTNASFASIVHGNGFDTVPPNFRTAISNTFLSNANGYSLDIGNTSVCTGTITGR</sequence>
<dbReference type="Proteomes" id="UP000467522">
    <property type="component" value="Unassembled WGS sequence"/>
</dbReference>
<dbReference type="SUPFAM" id="SSF53850">
    <property type="entry name" value="Periplasmic binding protein-like II"/>
    <property type="match status" value="1"/>
</dbReference>
<dbReference type="InterPro" id="IPR024370">
    <property type="entry name" value="PBP_domain"/>
</dbReference>
<dbReference type="AlphaFoldDB" id="A0A833USX8"/>
<dbReference type="RefSeq" id="WP_206142949.1">
    <property type="nucleotide sequence ID" value="NZ_WNDV01000001.1"/>
</dbReference>
<feature type="domain" description="PBP" evidence="3">
    <location>
        <begin position="62"/>
        <end position="317"/>
    </location>
</feature>